<dbReference type="PANTHER" id="PTHR43774:SF1">
    <property type="entry name" value="PEPTIDE METHIONINE SULFOXIDE REDUCTASE MSRA 2"/>
    <property type="match status" value="1"/>
</dbReference>
<name>A0ABT3Q5D2_9PROT</name>
<gene>
    <name evidence="4 6" type="primary">msrA</name>
    <name evidence="6" type="ORF">OQ252_03280</name>
</gene>
<organism evidence="6 7">
    <name type="scientific">Acetobacter farinalis</name>
    <dbReference type="NCBI Taxonomy" id="1260984"/>
    <lineage>
        <taxon>Bacteria</taxon>
        <taxon>Pseudomonadati</taxon>
        <taxon>Pseudomonadota</taxon>
        <taxon>Alphaproteobacteria</taxon>
        <taxon>Acetobacterales</taxon>
        <taxon>Acetobacteraceae</taxon>
        <taxon>Acetobacter</taxon>
    </lineage>
</organism>
<dbReference type="RefSeq" id="WP_166119488.1">
    <property type="nucleotide sequence ID" value="NZ_JAPIUX010000001.1"/>
</dbReference>
<dbReference type="InterPro" id="IPR036509">
    <property type="entry name" value="Met_Sox_Rdtase_MsrA_sf"/>
</dbReference>
<dbReference type="NCBIfam" id="TIGR00401">
    <property type="entry name" value="msrA"/>
    <property type="match status" value="1"/>
</dbReference>
<proteinExistence type="inferred from homology"/>
<comment type="function">
    <text evidence="4">Has an important function as a repair enzyme for proteins that have been inactivated by oxidation. Catalyzes the reversible oxidation-reduction of methionine sulfoxide in proteins to methionine.</text>
</comment>
<evidence type="ECO:0000259" key="5">
    <source>
        <dbReference type="Pfam" id="PF01625"/>
    </source>
</evidence>
<comment type="caution">
    <text evidence="6">The sequence shown here is derived from an EMBL/GenBank/DDBJ whole genome shotgun (WGS) entry which is preliminary data.</text>
</comment>
<evidence type="ECO:0000313" key="6">
    <source>
        <dbReference type="EMBL" id="MCX2560431.1"/>
    </source>
</evidence>
<protein>
    <recommendedName>
        <fullName evidence="4">Peptide methionine sulfoxide reductase MsrA</fullName>
        <shortName evidence="4">Protein-methionine-S-oxide reductase</shortName>
        <ecNumber evidence="4">1.8.4.11</ecNumber>
    </recommendedName>
    <alternativeName>
        <fullName evidence="4">Peptide-methionine (S)-S-oxide reductase</fullName>
        <shortName evidence="4">Peptide Met(O) reductase</shortName>
    </alternativeName>
</protein>
<dbReference type="Proteomes" id="UP001526446">
    <property type="component" value="Unassembled WGS sequence"/>
</dbReference>
<feature type="domain" description="Peptide methionine sulphoxide reductase MsrA" evidence="5">
    <location>
        <begin position="5"/>
        <end position="157"/>
    </location>
</feature>
<dbReference type="EC" id="1.8.4.11" evidence="4"/>
<dbReference type="Gene3D" id="3.30.1060.10">
    <property type="entry name" value="Peptide methionine sulphoxide reductase MsrA"/>
    <property type="match status" value="1"/>
</dbReference>
<dbReference type="InterPro" id="IPR002569">
    <property type="entry name" value="Met_Sox_Rdtase_MsrA_dom"/>
</dbReference>
<keyword evidence="1 4" id="KW-0560">Oxidoreductase</keyword>
<keyword evidence="7" id="KW-1185">Reference proteome</keyword>
<dbReference type="SUPFAM" id="SSF55068">
    <property type="entry name" value="Peptide methionine sulfoxide reductase"/>
    <property type="match status" value="1"/>
</dbReference>
<dbReference type="HAMAP" id="MF_01401">
    <property type="entry name" value="MsrA"/>
    <property type="match status" value="1"/>
</dbReference>
<evidence type="ECO:0000313" key="7">
    <source>
        <dbReference type="Proteomes" id="UP001526446"/>
    </source>
</evidence>
<comment type="catalytic activity">
    <reaction evidence="3 4">
        <text>[thioredoxin]-disulfide + L-methionine + H2O = L-methionine (S)-S-oxide + [thioredoxin]-dithiol</text>
        <dbReference type="Rhea" id="RHEA:19993"/>
        <dbReference type="Rhea" id="RHEA-COMP:10698"/>
        <dbReference type="Rhea" id="RHEA-COMP:10700"/>
        <dbReference type="ChEBI" id="CHEBI:15377"/>
        <dbReference type="ChEBI" id="CHEBI:29950"/>
        <dbReference type="ChEBI" id="CHEBI:50058"/>
        <dbReference type="ChEBI" id="CHEBI:57844"/>
        <dbReference type="ChEBI" id="CHEBI:58772"/>
        <dbReference type="EC" id="1.8.4.11"/>
    </reaction>
</comment>
<evidence type="ECO:0000256" key="4">
    <source>
        <dbReference type="HAMAP-Rule" id="MF_01401"/>
    </source>
</evidence>
<feature type="active site" evidence="4">
    <location>
        <position position="11"/>
    </location>
</feature>
<evidence type="ECO:0000256" key="1">
    <source>
        <dbReference type="ARBA" id="ARBA00023002"/>
    </source>
</evidence>
<comment type="similarity">
    <text evidence="4">Belongs to the MsrA Met sulfoxide reductase family.</text>
</comment>
<evidence type="ECO:0000256" key="2">
    <source>
        <dbReference type="ARBA" id="ARBA00047806"/>
    </source>
</evidence>
<dbReference type="EMBL" id="JAPIUX010000001">
    <property type="protein sequence ID" value="MCX2560431.1"/>
    <property type="molecule type" value="Genomic_DNA"/>
</dbReference>
<evidence type="ECO:0000256" key="3">
    <source>
        <dbReference type="ARBA" id="ARBA00048782"/>
    </source>
</evidence>
<comment type="catalytic activity">
    <reaction evidence="2 4">
        <text>L-methionyl-[protein] + [thioredoxin]-disulfide + H2O = L-methionyl-(S)-S-oxide-[protein] + [thioredoxin]-dithiol</text>
        <dbReference type="Rhea" id="RHEA:14217"/>
        <dbReference type="Rhea" id="RHEA-COMP:10698"/>
        <dbReference type="Rhea" id="RHEA-COMP:10700"/>
        <dbReference type="Rhea" id="RHEA-COMP:12313"/>
        <dbReference type="Rhea" id="RHEA-COMP:12315"/>
        <dbReference type="ChEBI" id="CHEBI:15377"/>
        <dbReference type="ChEBI" id="CHEBI:16044"/>
        <dbReference type="ChEBI" id="CHEBI:29950"/>
        <dbReference type="ChEBI" id="CHEBI:44120"/>
        <dbReference type="ChEBI" id="CHEBI:50058"/>
        <dbReference type="EC" id="1.8.4.11"/>
    </reaction>
</comment>
<accession>A0ABT3Q5D2</accession>
<reference evidence="6 7" key="1">
    <citation type="submission" date="2022-11" db="EMBL/GenBank/DDBJ databases">
        <title>Genome sequencing of Acetobacter type strain.</title>
        <authorList>
            <person name="Heo J."/>
            <person name="Lee D."/>
            <person name="Han B.-H."/>
            <person name="Hong S.-B."/>
            <person name="Kwon S.-W."/>
        </authorList>
    </citation>
    <scope>NUCLEOTIDE SEQUENCE [LARGE SCALE GENOMIC DNA]</scope>
    <source>
        <strain evidence="6 7">KACC 21251</strain>
    </source>
</reference>
<dbReference type="GO" id="GO:0008113">
    <property type="term" value="F:peptide-methionine (S)-S-oxide reductase activity"/>
    <property type="evidence" value="ECO:0007669"/>
    <property type="project" value="UniProtKB-EC"/>
</dbReference>
<sequence length="177" mass="19821">MSQSLVLGGGCFWCMEAIFRDMKGILSITPGYAGGHKAEPTYKQVCTGETGHAEVIRLELDPQVISYDDVLKIFFTLHNPTTLNRQGEDVGTQYRSVIFYADDTQKTAALSAKAEIEQAQLWDAPLVTEIVPLDVFWPAEEMHHDYYEQNPGTGYCQAVIAPKVAKARKLYAARFQR</sequence>
<dbReference type="PANTHER" id="PTHR43774">
    <property type="entry name" value="PEPTIDE METHIONINE SULFOXIDE REDUCTASE"/>
    <property type="match status" value="1"/>
</dbReference>
<dbReference type="Pfam" id="PF01625">
    <property type="entry name" value="PMSR"/>
    <property type="match status" value="1"/>
</dbReference>